<feature type="compositionally biased region" description="Basic and acidic residues" evidence="1">
    <location>
        <begin position="50"/>
        <end position="90"/>
    </location>
</feature>
<organism evidence="2 3">
    <name type="scientific">Zasmidium cellare</name>
    <name type="common">Wine cellar mold</name>
    <name type="synonym">Racodium cellare</name>
    <dbReference type="NCBI Taxonomy" id="395010"/>
    <lineage>
        <taxon>Eukaryota</taxon>
        <taxon>Fungi</taxon>
        <taxon>Dikarya</taxon>
        <taxon>Ascomycota</taxon>
        <taxon>Pezizomycotina</taxon>
        <taxon>Dothideomycetes</taxon>
        <taxon>Dothideomycetidae</taxon>
        <taxon>Mycosphaerellales</taxon>
        <taxon>Mycosphaerellaceae</taxon>
        <taxon>Zasmidium</taxon>
    </lineage>
</organism>
<reference evidence="2 3" key="1">
    <citation type="journal article" date="2023" name="G3 (Bethesda)">
        <title>A chromosome-level genome assembly of Zasmidium syzygii isolated from banana leaves.</title>
        <authorList>
            <person name="van Westerhoven A.C."/>
            <person name="Mehrabi R."/>
            <person name="Talebi R."/>
            <person name="Steentjes M.B.F."/>
            <person name="Corcolon B."/>
            <person name="Chong P.A."/>
            <person name="Kema G.H.J."/>
            <person name="Seidl M.F."/>
        </authorList>
    </citation>
    <scope>NUCLEOTIDE SEQUENCE [LARGE SCALE GENOMIC DNA]</scope>
    <source>
        <strain evidence="2 3">P124</strain>
    </source>
</reference>
<evidence type="ECO:0000313" key="3">
    <source>
        <dbReference type="Proteomes" id="UP001305779"/>
    </source>
</evidence>
<feature type="region of interest" description="Disordered" evidence="1">
    <location>
        <begin position="32"/>
        <end position="133"/>
    </location>
</feature>
<dbReference type="Proteomes" id="UP001305779">
    <property type="component" value="Unassembled WGS sequence"/>
</dbReference>
<accession>A0ABR0EB64</accession>
<dbReference type="EMBL" id="JAXOVC010000008">
    <property type="protein sequence ID" value="KAK4498501.1"/>
    <property type="molecule type" value="Genomic_DNA"/>
</dbReference>
<keyword evidence="3" id="KW-1185">Reference proteome</keyword>
<evidence type="ECO:0000256" key="1">
    <source>
        <dbReference type="SAM" id="MobiDB-lite"/>
    </source>
</evidence>
<protein>
    <submittedName>
        <fullName evidence="2">Uncharacterized protein</fullName>
    </submittedName>
</protein>
<name>A0ABR0EB64_ZASCE</name>
<evidence type="ECO:0000313" key="2">
    <source>
        <dbReference type="EMBL" id="KAK4498501.1"/>
    </source>
</evidence>
<proteinExistence type="predicted"/>
<sequence length="133" mass="14931">MDVAYLATTYDVPDTELRALHRHEAPTIESGIRGFGTMMSGGREAANRGGAREHRQGFRDRRWSWEQRQIIRDQSEGPEGRRVKAQKEVGIENTVKTSETKVKAQKEAPAPSARNRSSSRRAGQRTPARDAKS</sequence>
<gene>
    <name evidence="2" type="ORF">PRZ48_011159</name>
</gene>
<comment type="caution">
    <text evidence="2">The sequence shown here is derived from an EMBL/GenBank/DDBJ whole genome shotgun (WGS) entry which is preliminary data.</text>
</comment>